<evidence type="ECO:0000256" key="2">
    <source>
        <dbReference type="SAM" id="Phobius"/>
    </source>
</evidence>
<name>A0A9P8FT95_AURME</name>
<dbReference type="EMBL" id="JAHFXS010000769">
    <property type="protein sequence ID" value="KAG9982029.1"/>
    <property type="molecule type" value="Genomic_DNA"/>
</dbReference>
<reference evidence="3" key="2">
    <citation type="submission" date="2021-08" db="EMBL/GenBank/DDBJ databases">
        <authorList>
            <person name="Gostincar C."/>
            <person name="Sun X."/>
            <person name="Song Z."/>
            <person name="Gunde-Cimerman N."/>
        </authorList>
    </citation>
    <scope>NUCLEOTIDE SEQUENCE</scope>
    <source>
        <strain evidence="3">EXF-9298</strain>
    </source>
</reference>
<keyword evidence="2" id="KW-1133">Transmembrane helix</keyword>
<proteinExistence type="predicted"/>
<dbReference type="Proteomes" id="UP000729357">
    <property type="component" value="Unassembled WGS sequence"/>
</dbReference>
<gene>
    <name evidence="3" type="ORF">KCU98_g7060</name>
</gene>
<evidence type="ECO:0000313" key="4">
    <source>
        <dbReference type="Proteomes" id="UP000729357"/>
    </source>
</evidence>
<accession>A0A9P8FT95</accession>
<evidence type="ECO:0000313" key="3">
    <source>
        <dbReference type="EMBL" id="KAG9982029.1"/>
    </source>
</evidence>
<keyword evidence="2" id="KW-0472">Membrane</keyword>
<feature type="non-terminal residue" evidence="3">
    <location>
        <position position="235"/>
    </location>
</feature>
<feature type="compositionally biased region" description="Polar residues" evidence="1">
    <location>
        <begin position="57"/>
        <end position="70"/>
    </location>
</feature>
<feature type="transmembrane region" description="Helical" evidence="2">
    <location>
        <begin position="88"/>
        <end position="111"/>
    </location>
</feature>
<feature type="region of interest" description="Disordered" evidence="1">
    <location>
        <begin position="57"/>
        <end position="83"/>
    </location>
</feature>
<keyword evidence="4" id="KW-1185">Reference proteome</keyword>
<organism evidence="3 4">
    <name type="scientific">Aureobasidium melanogenum</name>
    <name type="common">Aureobasidium pullulans var. melanogenum</name>
    <dbReference type="NCBI Taxonomy" id="46634"/>
    <lineage>
        <taxon>Eukaryota</taxon>
        <taxon>Fungi</taxon>
        <taxon>Dikarya</taxon>
        <taxon>Ascomycota</taxon>
        <taxon>Pezizomycotina</taxon>
        <taxon>Dothideomycetes</taxon>
        <taxon>Dothideomycetidae</taxon>
        <taxon>Dothideales</taxon>
        <taxon>Saccotheciaceae</taxon>
        <taxon>Aureobasidium</taxon>
    </lineage>
</organism>
<evidence type="ECO:0000256" key="1">
    <source>
        <dbReference type="SAM" id="MobiDB-lite"/>
    </source>
</evidence>
<dbReference type="AlphaFoldDB" id="A0A9P8FT95"/>
<protein>
    <submittedName>
        <fullName evidence="3">Uncharacterized protein</fullName>
    </submittedName>
</protein>
<sequence length="235" mass="25753">MRPSPTKLSIQTTYSRKSSNTSIQYAPLSTPSSSILIEYAPLSSTTSLAFTSHPTIPTASTGLAPSSSRTADSRFSAPADPQARRAPLGSTVVVLILLGFMLAMATMMWLAESKGRKKSQRSECQERKIMSKPRKNVEPVGLGIILHPADEGRKEIEVSERLKGWLSIVVERGKSANMTGRWTEFAVSRTRTDLGMNAEEGLLLPVRESERIGIKKDQIGIELDADPRVLRDAKK</sequence>
<keyword evidence="2" id="KW-0812">Transmembrane</keyword>
<comment type="caution">
    <text evidence="3">The sequence shown here is derived from an EMBL/GenBank/DDBJ whole genome shotgun (WGS) entry which is preliminary data.</text>
</comment>
<reference evidence="3" key="1">
    <citation type="journal article" date="2021" name="J Fungi (Basel)">
        <title>Virulence traits and population genomics of the black yeast Aureobasidium melanogenum.</title>
        <authorList>
            <person name="Cernosa A."/>
            <person name="Sun X."/>
            <person name="Gostincar C."/>
            <person name="Fang C."/>
            <person name="Gunde-Cimerman N."/>
            <person name="Song Z."/>
        </authorList>
    </citation>
    <scope>NUCLEOTIDE SEQUENCE</scope>
    <source>
        <strain evidence="3">EXF-9298</strain>
    </source>
</reference>